<protein>
    <recommendedName>
        <fullName evidence="4">Reverse transcriptase domain-containing protein</fullName>
    </recommendedName>
</protein>
<dbReference type="AlphaFoldDB" id="A0AAD5LQW9"/>
<feature type="region of interest" description="Disordered" evidence="1">
    <location>
        <begin position="817"/>
        <end position="851"/>
    </location>
</feature>
<dbReference type="PANTHER" id="PTHR37015">
    <property type="entry name" value="REVERSE TRANSCRIPTASE DOMAIN-CONTAINING PROTEIN"/>
    <property type="match status" value="1"/>
</dbReference>
<keyword evidence="3" id="KW-1185">Reference proteome</keyword>
<accession>A0AAD5LQW9</accession>
<comment type="caution">
    <text evidence="2">The sequence shown here is derived from an EMBL/GenBank/DDBJ whole genome shotgun (WGS) entry which is preliminary data.</text>
</comment>
<dbReference type="PANTHER" id="PTHR37015:SF2">
    <property type="entry name" value="REVERSE TRANSCRIPTASE DOMAIN-CONTAINING PROTEIN"/>
    <property type="match status" value="1"/>
</dbReference>
<evidence type="ECO:0000313" key="2">
    <source>
        <dbReference type="EMBL" id="KAJ0407340.1"/>
    </source>
</evidence>
<sequence>MSASSSDALPTRRAMQFQVLKTATQIKLRELNAHERKLHAHYTALLRQAGLVDAAADGAATSTDGAGASGLSEAASEARRRSLHTLYDGVKKLRVVQSALHPSLEDVGGLVNFAQCDPWSTQAAVDLRKEQLLREIRQRRSLWRHNKLLGALLREALVDTEQQQRTQNDDDSAWEPVGPSDGEPSADGREGPLAELTKEETQRRLEGYFFTSAVDSARAKTEDEVYAYLETQVFQRRPEYSEDVWQRLHKRLSETRNAMASVSKQFLEQRVSVDARDVAHCIKLLLRDRQAFNDGVVAFLLDTQRSEQTQQELAHVLTIELSNLQDFAWPAEGVPVNFQRGINGRFRCHLQEEAVTLLLFQFVGLRWAEAVTQHLSPLLDTLRDRRDNVVTDSVEGVRRALEEQYTLIALDANTAYDEDRADADKKQTPTTKQDLLRLLCAEARYQGVMQDPDASGPRPSITAVTTDLEFFGPSVSHEAILACLRFFGVSDAMRTVFRRYMRIPLAFPGCDAPKCMERGVSIGRWMSLFLAEVVLFVLDFSVRASTRGAVRLLRRHDDIIFYSDDEAAVVKAWATMQEWAAIAGLRFNMDKSGGVRLRWSPSSTSTPTSSTDAEPLPSELPSTPIRWGLLELQPDATVRLCEDKAHAFATEMADRLRHAPSVFRWISVYNKYVTFFLRNFGSVSPVHGFSHVELLLDALRDIHRRVFPVTGGDVVASLRERIAQQCDAEMADEVQRIPAAWLLWPLELGGLGLYNPFLSVWALKWALYSYLEGYHVRSAEPWPEEKAEWPWREPFTTVIKDILTMYRTFAERVQKEAASKRGREGDEDDDYEDDEEEKGKTGARKLPRNPLKPLFQSTSSDMWFLFTKSPEIDDLDRQSGRSKEKWDRSFELRSMQEFLDTMAHSGFMRRLGTEFEQCIRQVDATLAPPTHLMPSPSPALKDAISLIESQDAPTAVASYWKWVAFVYSSQVMEEFGTVSFFSRELLPAQLIDTIKKETVSW</sequence>
<evidence type="ECO:0000313" key="3">
    <source>
        <dbReference type="Proteomes" id="UP001209570"/>
    </source>
</evidence>
<feature type="compositionally biased region" description="Low complexity" evidence="1">
    <location>
        <begin position="600"/>
        <end position="611"/>
    </location>
</feature>
<dbReference type="Proteomes" id="UP001209570">
    <property type="component" value="Unassembled WGS sequence"/>
</dbReference>
<proteinExistence type="predicted"/>
<evidence type="ECO:0008006" key="4">
    <source>
        <dbReference type="Google" id="ProtNLM"/>
    </source>
</evidence>
<name>A0AAD5LQW9_PYTIN</name>
<reference evidence="2" key="1">
    <citation type="submission" date="2021-12" db="EMBL/GenBank/DDBJ databases">
        <title>Prjna785345.</title>
        <authorList>
            <person name="Rujirawat T."/>
            <person name="Krajaejun T."/>
        </authorList>
    </citation>
    <scope>NUCLEOTIDE SEQUENCE</scope>
    <source>
        <strain evidence="2">Pi057C3</strain>
    </source>
</reference>
<feature type="region of interest" description="Disordered" evidence="1">
    <location>
        <begin position="598"/>
        <end position="619"/>
    </location>
</feature>
<evidence type="ECO:0000256" key="1">
    <source>
        <dbReference type="SAM" id="MobiDB-lite"/>
    </source>
</evidence>
<dbReference type="EMBL" id="JAKCXM010000022">
    <property type="protein sequence ID" value="KAJ0407340.1"/>
    <property type="molecule type" value="Genomic_DNA"/>
</dbReference>
<feature type="compositionally biased region" description="Acidic residues" evidence="1">
    <location>
        <begin position="825"/>
        <end position="836"/>
    </location>
</feature>
<feature type="region of interest" description="Disordered" evidence="1">
    <location>
        <begin position="160"/>
        <end position="191"/>
    </location>
</feature>
<gene>
    <name evidence="2" type="ORF">P43SY_004768</name>
</gene>
<organism evidence="2 3">
    <name type="scientific">Pythium insidiosum</name>
    <name type="common">Pythiosis disease agent</name>
    <dbReference type="NCBI Taxonomy" id="114742"/>
    <lineage>
        <taxon>Eukaryota</taxon>
        <taxon>Sar</taxon>
        <taxon>Stramenopiles</taxon>
        <taxon>Oomycota</taxon>
        <taxon>Peronosporomycetes</taxon>
        <taxon>Pythiales</taxon>
        <taxon>Pythiaceae</taxon>
        <taxon>Pythium</taxon>
    </lineage>
</organism>